<reference evidence="2" key="2">
    <citation type="submission" date="2023-02" db="EMBL/GenBank/DDBJ databases">
        <authorList>
            <person name="Swenson N.G."/>
            <person name="Wegrzyn J.L."/>
            <person name="Mcevoy S.L."/>
        </authorList>
    </citation>
    <scope>NUCLEOTIDE SEQUENCE</scope>
    <source>
        <strain evidence="2">91603</strain>
        <tissue evidence="2">Leaf</tissue>
    </source>
</reference>
<gene>
    <name evidence="2" type="ORF">LWI28_021897</name>
</gene>
<comment type="caution">
    <text evidence="2">The sequence shown here is derived from an EMBL/GenBank/DDBJ whole genome shotgun (WGS) entry which is preliminary data.</text>
</comment>
<evidence type="ECO:0000256" key="1">
    <source>
        <dbReference type="SAM" id="Coils"/>
    </source>
</evidence>
<dbReference type="EMBL" id="JAJSOW010000108">
    <property type="protein sequence ID" value="KAI9154167.1"/>
    <property type="molecule type" value="Genomic_DNA"/>
</dbReference>
<sequence length="72" mass="8444">MEKLIGSFSDKRYEKDILIGTNRLLERYNFAPCLLLEQGFALQTASFCDENNKMKNDLDKLQEENKKLLMLI</sequence>
<dbReference type="AlphaFoldDB" id="A0AAD5I746"/>
<dbReference type="Proteomes" id="UP001064489">
    <property type="component" value="Chromosome 11"/>
</dbReference>
<evidence type="ECO:0000313" key="3">
    <source>
        <dbReference type="Proteomes" id="UP001064489"/>
    </source>
</evidence>
<proteinExistence type="predicted"/>
<name>A0AAD5I746_ACENE</name>
<protein>
    <submittedName>
        <fullName evidence="2">Uncharacterized protein</fullName>
    </submittedName>
</protein>
<feature type="coiled-coil region" evidence="1">
    <location>
        <begin position="44"/>
        <end position="71"/>
    </location>
</feature>
<keyword evidence="1" id="KW-0175">Coiled coil</keyword>
<organism evidence="2 3">
    <name type="scientific">Acer negundo</name>
    <name type="common">Box elder</name>
    <dbReference type="NCBI Taxonomy" id="4023"/>
    <lineage>
        <taxon>Eukaryota</taxon>
        <taxon>Viridiplantae</taxon>
        <taxon>Streptophyta</taxon>
        <taxon>Embryophyta</taxon>
        <taxon>Tracheophyta</taxon>
        <taxon>Spermatophyta</taxon>
        <taxon>Magnoliopsida</taxon>
        <taxon>eudicotyledons</taxon>
        <taxon>Gunneridae</taxon>
        <taxon>Pentapetalae</taxon>
        <taxon>rosids</taxon>
        <taxon>malvids</taxon>
        <taxon>Sapindales</taxon>
        <taxon>Sapindaceae</taxon>
        <taxon>Hippocastanoideae</taxon>
        <taxon>Acereae</taxon>
        <taxon>Acer</taxon>
    </lineage>
</organism>
<evidence type="ECO:0000313" key="2">
    <source>
        <dbReference type="EMBL" id="KAI9154167.1"/>
    </source>
</evidence>
<reference evidence="2" key="1">
    <citation type="journal article" date="2022" name="Plant J.">
        <title>Strategies of tolerance reflected in two North American maple genomes.</title>
        <authorList>
            <person name="McEvoy S.L."/>
            <person name="Sezen U.U."/>
            <person name="Trouern-Trend A."/>
            <person name="McMahon S.M."/>
            <person name="Schaberg P.G."/>
            <person name="Yang J."/>
            <person name="Wegrzyn J.L."/>
            <person name="Swenson N.G."/>
        </authorList>
    </citation>
    <scope>NUCLEOTIDE SEQUENCE</scope>
    <source>
        <strain evidence="2">91603</strain>
    </source>
</reference>
<accession>A0AAD5I746</accession>
<keyword evidence="3" id="KW-1185">Reference proteome</keyword>